<evidence type="ECO:0000313" key="6">
    <source>
        <dbReference type="Proteomes" id="UP001501842"/>
    </source>
</evidence>
<dbReference type="SUPFAM" id="SSF47823">
    <property type="entry name" value="lambda integrase-like, N-terminal domain"/>
    <property type="match status" value="1"/>
</dbReference>
<keyword evidence="6" id="KW-1185">Reference proteome</keyword>
<organism evidence="5 6">
    <name type="scientific">Actinocorallia aurantiaca</name>
    <dbReference type="NCBI Taxonomy" id="46204"/>
    <lineage>
        <taxon>Bacteria</taxon>
        <taxon>Bacillati</taxon>
        <taxon>Actinomycetota</taxon>
        <taxon>Actinomycetes</taxon>
        <taxon>Streptosporangiales</taxon>
        <taxon>Thermomonosporaceae</taxon>
        <taxon>Actinocorallia</taxon>
    </lineage>
</organism>
<dbReference type="PANTHER" id="PTHR30349">
    <property type="entry name" value="PHAGE INTEGRASE-RELATED"/>
    <property type="match status" value="1"/>
</dbReference>
<dbReference type="PANTHER" id="PTHR30349:SF64">
    <property type="entry name" value="PROPHAGE INTEGRASE INTD-RELATED"/>
    <property type="match status" value="1"/>
</dbReference>
<dbReference type="PROSITE" id="PS51900">
    <property type="entry name" value="CB"/>
    <property type="match status" value="1"/>
</dbReference>
<comment type="caution">
    <text evidence="5">The sequence shown here is derived from an EMBL/GenBank/DDBJ whole genome shotgun (WGS) entry which is preliminary data.</text>
</comment>
<dbReference type="InterPro" id="IPR013762">
    <property type="entry name" value="Integrase-like_cat_sf"/>
</dbReference>
<evidence type="ECO:0000313" key="5">
    <source>
        <dbReference type="EMBL" id="GAA2733808.1"/>
    </source>
</evidence>
<reference evidence="5 6" key="1">
    <citation type="journal article" date="2019" name="Int. J. Syst. Evol. Microbiol.">
        <title>The Global Catalogue of Microorganisms (GCM) 10K type strain sequencing project: providing services to taxonomists for standard genome sequencing and annotation.</title>
        <authorList>
            <consortium name="The Broad Institute Genomics Platform"/>
            <consortium name="The Broad Institute Genome Sequencing Center for Infectious Disease"/>
            <person name="Wu L."/>
            <person name="Ma J."/>
        </authorList>
    </citation>
    <scope>NUCLEOTIDE SEQUENCE [LARGE SCALE GENOMIC DNA]</scope>
    <source>
        <strain evidence="5 6">JCM 8201</strain>
    </source>
</reference>
<proteinExistence type="predicted"/>
<protein>
    <submittedName>
        <fullName evidence="5">Site-specific integrase</fullName>
    </submittedName>
</protein>
<evidence type="ECO:0000256" key="2">
    <source>
        <dbReference type="ARBA" id="ARBA00023172"/>
    </source>
</evidence>
<name>A0ABN3UK02_9ACTN</name>
<accession>A0ABN3UK02</accession>
<dbReference type="EMBL" id="BAAATZ010000026">
    <property type="protein sequence ID" value="GAA2733808.1"/>
    <property type="molecule type" value="Genomic_DNA"/>
</dbReference>
<dbReference type="InterPro" id="IPR010998">
    <property type="entry name" value="Integrase_recombinase_N"/>
</dbReference>
<dbReference type="Pfam" id="PF02899">
    <property type="entry name" value="Phage_int_SAM_1"/>
    <property type="match status" value="1"/>
</dbReference>
<dbReference type="InterPro" id="IPR044068">
    <property type="entry name" value="CB"/>
</dbReference>
<evidence type="ECO:0000256" key="3">
    <source>
        <dbReference type="PROSITE-ProRule" id="PRU01248"/>
    </source>
</evidence>
<evidence type="ECO:0000256" key="1">
    <source>
        <dbReference type="ARBA" id="ARBA00023125"/>
    </source>
</evidence>
<dbReference type="InterPro" id="IPR011010">
    <property type="entry name" value="DNA_brk_join_enz"/>
</dbReference>
<evidence type="ECO:0000259" key="4">
    <source>
        <dbReference type="PROSITE" id="PS51900"/>
    </source>
</evidence>
<sequence length="508" mass="58499">MLGSAWRVHWVAGAVATVGGHLLLESWADLEEREQASRVDPGDPFLTDPDYRVDARLTRYFTRSSFAHLSSETKRNYTKDCCLFFNFLWARDKDWWQAESEDLLDFEDWRRWSPRNPRRIGGAKWNRELAALRHLYAWAVRQRYVAVSPVTEREVIGRHGEVIRVPAARAKDVRSSNVKWLTPRAYRLWRDVGLRGYDADGRRDQHWYGRNDDRNAAYSDLLFSSGVRRTEGGSLLTIEVPERAGENRRFYAGRLGREVTKSRRERTFYISAEALAAVESYCLTTRRAVIRRAQAKRRYEQLDGILVVTRQTGRQGSMLHWRDAAGRSVRRPLTSLDVSERALLFVEGPGGLEPLWLWLSESGMPFLPHSWEAVYRAASQRCQKVLAGKVASPPFFTPHMARHSFALHMLVALQHVHDRRFGLTPKERRDFRLLYGDVWRMVKDLLGHQSEETTRNIYLAPVADLQVRSLLLDESGPDTTDLLAAIARMSEQVMDTDDFAVTAAEEAP</sequence>
<dbReference type="Gene3D" id="1.10.150.130">
    <property type="match status" value="1"/>
</dbReference>
<dbReference type="InterPro" id="IPR050090">
    <property type="entry name" value="Tyrosine_recombinase_XerCD"/>
</dbReference>
<dbReference type="Gene3D" id="1.10.443.10">
    <property type="entry name" value="Intergrase catalytic core"/>
    <property type="match status" value="1"/>
</dbReference>
<keyword evidence="2" id="KW-0233">DNA recombination</keyword>
<dbReference type="InterPro" id="IPR004107">
    <property type="entry name" value="Integrase_SAM-like_N"/>
</dbReference>
<feature type="domain" description="Core-binding (CB)" evidence="4">
    <location>
        <begin position="57"/>
        <end position="140"/>
    </location>
</feature>
<keyword evidence="1 3" id="KW-0238">DNA-binding</keyword>
<dbReference type="SUPFAM" id="SSF56349">
    <property type="entry name" value="DNA breaking-rejoining enzymes"/>
    <property type="match status" value="1"/>
</dbReference>
<dbReference type="Proteomes" id="UP001501842">
    <property type="component" value="Unassembled WGS sequence"/>
</dbReference>
<gene>
    <name evidence="5" type="ORF">GCM10010439_54730</name>
</gene>